<evidence type="ECO:0008006" key="5">
    <source>
        <dbReference type="Google" id="ProtNLM"/>
    </source>
</evidence>
<reference evidence="3 4" key="1">
    <citation type="journal article" date="2017" name="G3 (Bethesda)">
        <title>First Draft Genome Sequence of the Pathogenic Fungus Lomentospora prolificans (Formerly Scedosporium prolificans).</title>
        <authorList>
            <person name="Luo R."/>
            <person name="Zimin A."/>
            <person name="Workman R."/>
            <person name="Fan Y."/>
            <person name="Pertea G."/>
            <person name="Grossman N."/>
            <person name="Wear M.P."/>
            <person name="Jia B."/>
            <person name="Miller H."/>
            <person name="Casadevall A."/>
            <person name="Timp W."/>
            <person name="Zhang S.X."/>
            <person name="Salzberg S.L."/>
        </authorList>
    </citation>
    <scope>NUCLEOTIDE SEQUENCE [LARGE SCALE GENOMIC DNA]</scope>
    <source>
        <strain evidence="3 4">JHH-5317</strain>
    </source>
</reference>
<dbReference type="VEuPathDB" id="FungiDB:jhhlp_003047"/>
<dbReference type="AlphaFoldDB" id="A0A2N3NFT8"/>
<organism evidence="3 4">
    <name type="scientific">Lomentospora prolificans</name>
    <dbReference type="NCBI Taxonomy" id="41688"/>
    <lineage>
        <taxon>Eukaryota</taxon>
        <taxon>Fungi</taxon>
        <taxon>Dikarya</taxon>
        <taxon>Ascomycota</taxon>
        <taxon>Pezizomycotina</taxon>
        <taxon>Sordariomycetes</taxon>
        <taxon>Hypocreomycetidae</taxon>
        <taxon>Microascales</taxon>
        <taxon>Microascaceae</taxon>
        <taxon>Lomentospora</taxon>
    </lineage>
</organism>
<accession>A0A2N3NFT8</accession>
<name>A0A2N3NFT8_9PEZI</name>
<dbReference type="OrthoDB" id="5237294at2759"/>
<dbReference type="InParanoid" id="A0A2N3NFT8"/>
<dbReference type="EMBL" id="NLAX01000008">
    <property type="protein sequence ID" value="PKS11285.1"/>
    <property type="molecule type" value="Genomic_DNA"/>
</dbReference>
<evidence type="ECO:0000313" key="3">
    <source>
        <dbReference type="EMBL" id="PKS11285.1"/>
    </source>
</evidence>
<comment type="caution">
    <text evidence="3">The sequence shown here is derived from an EMBL/GenBank/DDBJ whole genome shotgun (WGS) entry which is preliminary data.</text>
</comment>
<gene>
    <name evidence="3" type="ORF">jhhlp_003047</name>
</gene>
<evidence type="ECO:0000256" key="1">
    <source>
        <dbReference type="SAM" id="MobiDB-lite"/>
    </source>
</evidence>
<protein>
    <recommendedName>
        <fullName evidence="5">Ig-like domain-containing protein</fullName>
    </recommendedName>
</protein>
<evidence type="ECO:0000256" key="2">
    <source>
        <dbReference type="SAM" id="SignalP"/>
    </source>
</evidence>
<keyword evidence="4" id="KW-1185">Reference proteome</keyword>
<evidence type="ECO:0000313" key="4">
    <source>
        <dbReference type="Proteomes" id="UP000233524"/>
    </source>
</evidence>
<feature type="region of interest" description="Disordered" evidence="1">
    <location>
        <begin position="212"/>
        <end position="246"/>
    </location>
</feature>
<feature type="signal peptide" evidence="2">
    <location>
        <begin position="1"/>
        <end position="20"/>
    </location>
</feature>
<dbReference type="Proteomes" id="UP000233524">
    <property type="component" value="Unassembled WGS sequence"/>
</dbReference>
<feature type="compositionally biased region" description="Low complexity" evidence="1">
    <location>
        <begin position="218"/>
        <end position="237"/>
    </location>
</feature>
<proteinExistence type="predicted"/>
<keyword evidence="2" id="KW-0732">Signal</keyword>
<sequence length="270" mass="28132">MVVLRTFLATAALVVAPALGQSNERLETFFLPDSEPTSLVASVKSIGTVSGDVVTTLEVACPTPSSPENEACREAGIYPAEVYHTQGSVWGGTTTYSIDDSTTTWRCELGGGLGGKQGLDARCSKTIESSGSTRTESTTYDNCYCIAHLLPMVVTANADLLGHYVPFTPITGDDGSVTVRDASWLNAQYSENIASSNCPASQTTMWAGAVAAAKTDRPNPGSSPTTAAPSSETGSSTDESPENTGIKGVGSVPTWAWLFLTLLSLALTFA</sequence>
<feature type="chain" id="PRO_5014678278" description="Ig-like domain-containing protein" evidence="2">
    <location>
        <begin position="21"/>
        <end position="270"/>
    </location>
</feature>